<evidence type="ECO:0000313" key="7">
    <source>
        <dbReference type="EMBL" id="APC49524.1"/>
    </source>
</evidence>
<sequence length="190" mass="20746">MSRQTKKKIGRWLNSLSTGILFAVLIAFMLVVISAKASGGEPQVFGYQFKTVLSGSMEPDIKTGSLIAVESIKDANGLTKGDVITFKKDENMLVTHRIIEVVKNESGVSYRTKGDNNDGPDLKPVPSENVVATYTGFTIPYVGYFINFAQSKNGALLLLIPGFLLLCYSGITIWRALKEIDSKSSNKMEA</sequence>
<dbReference type="PANTHER" id="PTHR10806:SF6">
    <property type="entry name" value="SIGNAL PEPTIDASE COMPLEX CATALYTIC SUBUNIT SEC11"/>
    <property type="match status" value="1"/>
</dbReference>
<dbReference type="InterPro" id="IPR001733">
    <property type="entry name" value="Peptidase_S26B"/>
</dbReference>
<dbReference type="PRINTS" id="PR00728">
    <property type="entry name" value="SIGNALPTASE"/>
</dbReference>
<reference evidence="8 10" key="2">
    <citation type="submission" date="2020-09" db="EMBL/GenBank/DDBJ databases">
        <title>Draft Genome Sequences of Oil-Oxidizing Bacteria Halomonas titanicae, Marinobacter lutaoensis, and Virgibacillus halodenitrificans Isolated from Highly Saline Environments.</title>
        <authorList>
            <person name="Grouzdev D.S."/>
            <person name="Sokolova D.S."/>
            <person name="Semenova E.M."/>
            <person name="Borzenkov I.A."/>
            <person name="Bidzhieva S.K."/>
            <person name="Poltaraus A.B."/>
            <person name="Nazina T.N."/>
        </authorList>
    </citation>
    <scope>NUCLEOTIDE SEQUENCE [LARGE SCALE GENOMIC DNA]</scope>
    <source>
        <strain evidence="8 10">VKM B-3472D</strain>
    </source>
</reference>
<feature type="transmembrane region" description="Helical" evidence="6">
    <location>
        <begin position="12"/>
        <end position="35"/>
    </location>
</feature>
<keyword evidence="2 6" id="KW-0812">Transmembrane</keyword>
<evidence type="ECO:0000313" key="10">
    <source>
        <dbReference type="Proteomes" id="UP000621631"/>
    </source>
</evidence>
<keyword evidence="8" id="KW-0378">Hydrolase</keyword>
<protein>
    <recommendedName>
        <fullName evidence="5">Signal peptidase I</fullName>
        <ecNumber evidence="5">3.4.21.89</ecNumber>
    </recommendedName>
</protein>
<evidence type="ECO:0000256" key="3">
    <source>
        <dbReference type="ARBA" id="ARBA00022989"/>
    </source>
</evidence>
<dbReference type="GO" id="GO:0006465">
    <property type="term" value="P:signal peptide processing"/>
    <property type="evidence" value="ECO:0007669"/>
    <property type="project" value="UniProtKB-UniRule"/>
</dbReference>
<proteinExistence type="predicted"/>
<dbReference type="AlphaFoldDB" id="A0AAC9NMB3"/>
<dbReference type="PANTHER" id="PTHR10806">
    <property type="entry name" value="SIGNAL PEPTIDASE COMPLEX CATALYTIC SUBUNIT SEC11"/>
    <property type="match status" value="1"/>
</dbReference>
<dbReference type="InterPro" id="IPR019533">
    <property type="entry name" value="Peptidase_S26"/>
</dbReference>
<keyword evidence="10" id="KW-1185">Reference proteome</keyword>
<dbReference type="GO" id="GO:0009003">
    <property type="term" value="F:signal peptidase activity"/>
    <property type="evidence" value="ECO:0007669"/>
    <property type="project" value="UniProtKB-EC"/>
</dbReference>
<dbReference type="Gene3D" id="2.10.109.10">
    <property type="entry name" value="Umud Fragment, subunit A"/>
    <property type="match status" value="1"/>
</dbReference>
<dbReference type="CDD" id="cd06530">
    <property type="entry name" value="S26_SPase_I"/>
    <property type="match status" value="1"/>
</dbReference>
<dbReference type="GeneID" id="71515830"/>
<dbReference type="KEGG" id="vhl:BME96_15565"/>
<gene>
    <name evidence="7" type="ORF">BME96_15565</name>
    <name evidence="8" type="ORF">IC602_01110</name>
</gene>
<evidence type="ECO:0000256" key="5">
    <source>
        <dbReference type="NCBIfam" id="TIGR02228"/>
    </source>
</evidence>
<organism evidence="7 9">
    <name type="scientific">Virgibacillus halodenitrificans</name>
    <name type="common">Bacillus halodenitrificans</name>
    <dbReference type="NCBI Taxonomy" id="1482"/>
    <lineage>
        <taxon>Bacteria</taxon>
        <taxon>Bacillati</taxon>
        <taxon>Bacillota</taxon>
        <taxon>Bacilli</taxon>
        <taxon>Bacillales</taxon>
        <taxon>Bacillaceae</taxon>
        <taxon>Virgibacillus</taxon>
    </lineage>
</organism>
<dbReference type="NCBIfam" id="TIGR02228">
    <property type="entry name" value="sigpep_I_arch"/>
    <property type="match status" value="1"/>
</dbReference>
<dbReference type="NCBIfam" id="NF046067">
    <property type="entry name" value="SigPepSipWBacil"/>
    <property type="match status" value="1"/>
</dbReference>
<dbReference type="RefSeq" id="WP_060679331.1">
    <property type="nucleotide sequence ID" value="NZ_CP017962.1"/>
</dbReference>
<evidence type="ECO:0000256" key="2">
    <source>
        <dbReference type="ARBA" id="ARBA00022692"/>
    </source>
</evidence>
<evidence type="ECO:0000256" key="6">
    <source>
        <dbReference type="SAM" id="Phobius"/>
    </source>
</evidence>
<dbReference type="Proteomes" id="UP000182945">
    <property type="component" value="Chromosome"/>
</dbReference>
<evidence type="ECO:0000256" key="4">
    <source>
        <dbReference type="ARBA" id="ARBA00023136"/>
    </source>
</evidence>
<dbReference type="EMBL" id="JACWEZ010000001">
    <property type="protein sequence ID" value="MBD1221207.1"/>
    <property type="molecule type" value="Genomic_DNA"/>
</dbReference>
<comment type="subcellular location">
    <subcellularLocation>
        <location evidence="1">Membrane</location>
    </subcellularLocation>
</comment>
<evidence type="ECO:0000313" key="8">
    <source>
        <dbReference type="EMBL" id="MBD1221207.1"/>
    </source>
</evidence>
<evidence type="ECO:0000256" key="1">
    <source>
        <dbReference type="ARBA" id="ARBA00004370"/>
    </source>
</evidence>
<dbReference type="InterPro" id="IPR036286">
    <property type="entry name" value="LexA/Signal_pep-like_sf"/>
</dbReference>
<dbReference type="SUPFAM" id="SSF51306">
    <property type="entry name" value="LexA/Signal peptidase"/>
    <property type="match status" value="1"/>
</dbReference>
<accession>A0AAC9NMB3</accession>
<evidence type="ECO:0000313" key="9">
    <source>
        <dbReference type="Proteomes" id="UP000182945"/>
    </source>
</evidence>
<dbReference type="Proteomes" id="UP000621631">
    <property type="component" value="Unassembled WGS sequence"/>
</dbReference>
<feature type="transmembrane region" description="Helical" evidence="6">
    <location>
        <begin position="155"/>
        <end position="177"/>
    </location>
</feature>
<dbReference type="EMBL" id="CP017962">
    <property type="protein sequence ID" value="APC49524.1"/>
    <property type="molecule type" value="Genomic_DNA"/>
</dbReference>
<name>A0AAC9NMB3_VIRHA</name>
<dbReference type="GO" id="GO:0016020">
    <property type="term" value="C:membrane"/>
    <property type="evidence" value="ECO:0007669"/>
    <property type="project" value="UniProtKB-SubCell"/>
</dbReference>
<reference evidence="7 9" key="1">
    <citation type="submission" date="2016-11" db="EMBL/GenBank/DDBJ databases">
        <title>Complete genome sequencing of Virgibacillus halodenitrificans PDB-F2.</title>
        <authorList>
            <person name="Sun Z."/>
            <person name="Zhou Y."/>
            <person name="Li H."/>
        </authorList>
    </citation>
    <scope>NUCLEOTIDE SEQUENCE [LARGE SCALE GENOMIC DNA]</scope>
    <source>
        <strain evidence="7 9">PDB-F2</strain>
    </source>
</reference>
<dbReference type="GO" id="GO:0004252">
    <property type="term" value="F:serine-type endopeptidase activity"/>
    <property type="evidence" value="ECO:0007669"/>
    <property type="project" value="UniProtKB-UniRule"/>
</dbReference>
<dbReference type="EC" id="3.4.21.89" evidence="5"/>
<keyword evidence="4 6" id="KW-0472">Membrane</keyword>
<keyword evidence="3 6" id="KW-1133">Transmembrane helix</keyword>